<evidence type="ECO:0000313" key="1">
    <source>
        <dbReference type="EMBL" id="MBB3208248.1"/>
    </source>
</evidence>
<evidence type="ECO:0000313" key="2">
    <source>
        <dbReference type="Proteomes" id="UP000536179"/>
    </source>
</evidence>
<dbReference type="AlphaFoldDB" id="A0A7W5E133"/>
<dbReference type="Proteomes" id="UP000536179">
    <property type="component" value="Unassembled WGS sequence"/>
</dbReference>
<protein>
    <submittedName>
        <fullName evidence="1">Putative transcriptional regulator</fullName>
    </submittedName>
</protein>
<name>A0A7W5E133_9BACT</name>
<dbReference type="RefSeq" id="WP_184306464.1">
    <property type="nucleotide sequence ID" value="NZ_JACHXU010000014.1"/>
</dbReference>
<organism evidence="1 2">
    <name type="scientific">Aporhodopirellula rubra</name>
    <dbReference type="NCBI Taxonomy" id="980271"/>
    <lineage>
        <taxon>Bacteria</taxon>
        <taxon>Pseudomonadati</taxon>
        <taxon>Planctomycetota</taxon>
        <taxon>Planctomycetia</taxon>
        <taxon>Pirellulales</taxon>
        <taxon>Pirellulaceae</taxon>
        <taxon>Aporhodopirellula</taxon>
    </lineage>
</organism>
<dbReference type="EMBL" id="JACHXU010000014">
    <property type="protein sequence ID" value="MBB3208248.1"/>
    <property type="molecule type" value="Genomic_DNA"/>
</dbReference>
<proteinExistence type="predicted"/>
<accession>A0A7W5E133</accession>
<reference evidence="1 2" key="1">
    <citation type="submission" date="2020-08" db="EMBL/GenBank/DDBJ databases">
        <title>Genomic Encyclopedia of Type Strains, Phase III (KMG-III): the genomes of soil and plant-associated and newly described type strains.</title>
        <authorList>
            <person name="Whitman W."/>
        </authorList>
    </citation>
    <scope>NUCLEOTIDE SEQUENCE [LARGE SCALE GENOMIC DNA]</scope>
    <source>
        <strain evidence="1 2">CECT 8075</strain>
    </source>
</reference>
<keyword evidence="2" id="KW-1185">Reference proteome</keyword>
<sequence>MAMEALRQSEDLQAIQNGVRQMEAGEGMPIDEAFQKIDGALVAKYGQ</sequence>
<comment type="caution">
    <text evidence="1">The sequence shown here is derived from an EMBL/GenBank/DDBJ whole genome shotgun (WGS) entry which is preliminary data.</text>
</comment>
<gene>
    <name evidence="1" type="ORF">FHS27_004075</name>
</gene>